<name>A0ABU3QP25_9ACTN</name>
<gene>
    <name evidence="2" type="ORF">RND61_20950</name>
</gene>
<dbReference type="EMBL" id="JAWCTQ010000027">
    <property type="protein sequence ID" value="MDT9684504.1"/>
    <property type="molecule type" value="Genomic_DNA"/>
</dbReference>
<dbReference type="Proteomes" id="UP001250181">
    <property type="component" value="Unassembled WGS sequence"/>
</dbReference>
<feature type="compositionally biased region" description="Basic and acidic residues" evidence="1">
    <location>
        <begin position="1"/>
        <end position="52"/>
    </location>
</feature>
<organism evidence="2 3">
    <name type="scientific">Streptomyces tamarix</name>
    <dbReference type="NCBI Taxonomy" id="3078565"/>
    <lineage>
        <taxon>Bacteria</taxon>
        <taxon>Bacillati</taxon>
        <taxon>Actinomycetota</taxon>
        <taxon>Actinomycetes</taxon>
        <taxon>Kitasatosporales</taxon>
        <taxon>Streptomycetaceae</taxon>
        <taxon>Streptomyces</taxon>
    </lineage>
</organism>
<proteinExistence type="predicted"/>
<protein>
    <submittedName>
        <fullName evidence="2">Uncharacterized protein</fullName>
    </submittedName>
</protein>
<evidence type="ECO:0000313" key="2">
    <source>
        <dbReference type="EMBL" id="MDT9684504.1"/>
    </source>
</evidence>
<accession>A0ABU3QP25</accession>
<dbReference type="RefSeq" id="WP_315879560.1">
    <property type="nucleotide sequence ID" value="NZ_JAWCTQ010000027.1"/>
</dbReference>
<evidence type="ECO:0000313" key="3">
    <source>
        <dbReference type="Proteomes" id="UP001250181"/>
    </source>
</evidence>
<keyword evidence="3" id="KW-1185">Reference proteome</keyword>
<comment type="caution">
    <text evidence="2">The sequence shown here is derived from an EMBL/GenBank/DDBJ whole genome shotgun (WGS) entry which is preliminary data.</text>
</comment>
<evidence type="ECO:0000256" key="1">
    <source>
        <dbReference type="SAM" id="MobiDB-lite"/>
    </source>
</evidence>
<reference evidence="2 3" key="1">
    <citation type="submission" date="2023-09" db="EMBL/GenBank/DDBJ databases">
        <title>Streptomyces sp. nov.: A antagonism against Alternaria gaisen Producing Streptochlin, Isolated from Tamarix root soil.</title>
        <authorList>
            <person name="Chen Y."/>
        </authorList>
    </citation>
    <scope>NUCLEOTIDE SEQUENCE [LARGE SCALE GENOMIC DNA]</scope>
    <source>
        <strain evidence="2 3">TRM76323</strain>
    </source>
</reference>
<sequence>MTGTENHESPLERVTGEKDVHPEEERGRGRPDDRRKRGAEQGEEARDARRDTSGSGGRDTGG</sequence>
<feature type="region of interest" description="Disordered" evidence="1">
    <location>
        <begin position="1"/>
        <end position="62"/>
    </location>
</feature>